<reference evidence="1" key="1">
    <citation type="submission" date="2022-10" db="EMBL/GenBank/DDBJ databases">
        <title>Genome Sequence of Xylaria curta.</title>
        <authorList>
            <person name="Buettner E."/>
        </authorList>
    </citation>
    <scope>NUCLEOTIDE SEQUENCE</scope>
    <source>
        <strain evidence="1">Babe10</strain>
    </source>
</reference>
<organism evidence="1 2">
    <name type="scientific">Xylaria curta</name>
    <dbReference type="NCBI Taxonomy" id="42375"/>
    <lineage>
        <taxon>Eukaryota</taxon>
        <taxon>Fungi</taxon>
        <taxon>Dikarya</taxon>
        <taxon>Ascomycota</taxon>
        <taxon>Pezizomycotina</taxon>
        <taxon>Sordariomycetes</taxon>
        <taxon>Xylariomycetidae</taxon>
        <taxon>Xylariales</taxon>
        <taxon>Xylariaceae</taxon>
        <taxon>Xylaria</taxon>
    </lineage>
</organism>
<dbReference type="Proteomes" id="UP001143856">
    <property type="component" value="Unassembled WGS sequence"/>
</dbReference>
<gene>
    <name evidence="1" type="ORF">NUW58_g8765</name>
</gene>
<comment type="caution">
    <text evidence="1">The sequence shown here is derived from an EMBL/GenBank/DDBJ whole genome shotgun (WGS) entry which is preliminary data.</text>
</comment>
<proteinExistence type="predicted"/>
<dbReference type="EMBL" id="JAPDGR010002812">
    <property type="protein sequence ID" value="KAJ2974099.1"/>
    <property type="molecule type" value="Genomic_DNA"/>
</dbReference>
<accession>A0ACC1N4V1</accession>
<protein>
    <submittedName>
        <fullName evidence="1">Uncharacterized protein</fullName>
    </submittedName>
</protein>
<sequence length="205" mass="23384">MNNMEEHWIFNPKESERHRDVDESKLIAYNEELQISQLQAPHWSTKNIEFDPLTAVIHIKGICKHVNLQPKVSWAVYFGPNSPYNSQGTTNEVDSMVAEFDALSHAVDTIRRITRMTNTIRHFTIATDSKYLYTAMTFWAGHGGINFAGKPVLYAGKFLPIHNELYFLNFASCADIKVKFWLVKPEKNQEADAIAREAGGIPKDL</sequence>
<evidence type="ECO:0000313" key="2">
    <source>
        <dbReference type="Proteomes" id="UP001143856"/>
    </source>
</evidence>
<keyword evidence="2" id="KW-1185">Reference proteome</keyword>
<name>A0ACC1N4V1_9PEZI</name>
<evidence type="ECO:0000313" key="1">
    <source>
        <dbReference type="EMBL" id="KAJ2974099.1"/>
    </source>
</evidence>